<evidence type="ECO:0000256" key="1">
    <source>
        <dbReference type="ARBA" id="ARBA00008725"/>
    </source>
</evidence>
<proteinExistence type="inferred from homology"/>
<comment type="similarity">
    <text evidence="1 4">Belongs to the PstS family.</text>
</comment>
<feature type="region of interest" description="Disordered" evidence="5">
    <location>
        <begin position="29"/>
        <end position="60"/>
    </location>
</feature>
<dbReference type="NCBIfam" id="TIGR00975">
    <property type="entry name" value="3a0107s03"/>
    <property type="match status" value="1"/>
</dbReference>
<keyword evidence="6" id="KW-0732">Signal</keyword>
<dbReference type="EMBL" id="JAUSQL010000001">
    <property type="protein sequence ID" value="MDP9833256.1"/>
    <property type="molecule type" value="Genomic_DNA"/>
</dbReference>
<evidence type="ECO:0000313" key="9">
    <source>
        <dbReference type="Proteomes" id="UP001230145"/>
    </source>
</evidence>
<accession>A0ABT9PKK4</accession>
<evidence type="ECO:0000256" key="2">
    <source>
        <dbReference type="ARBA" id="ARBA00022448"/>
    </source>
</evidence>
<dbReference type="PROSITE" id="PS51257">
    <property type="entry name" value="PROKAR_LIPOPROTEIN"/>
    <property type="match status" value="1"/>
</dbReference>
<dbReference type="Gene3D" id="3.40.190.10">
    <property type="entry name" value="Periplasmic binding protein-like II"/>
    <property type="match status" value="2"/>
</dbReference>
<keyword evidence="3 4" id="KW-0592">Phosphate transport</keyword>
<dbReference type="InterPro" id="IPR024370">
    <property type="entry name" value="PBP_domain"/>
</dbReference>
<feature type="signal peptide" evidence="6">
    <location>
        <begin position="1"/>
        <end position="21"/>
    </location>
</feature>
<dbReference type="PANTHER" id="PTHR42996">
    <property type="entry name" value="PHOSPHATE-BINDING PROTEIN PSTS"/>
    <property type="match status" value="1"/>
</dbReference>
<dbReference type="Proteomes" id="UP001230145">
    <property type="component" value="Unassembled WGS sequence"/>
</dbReference>
<feature type="chain" id="PRO_5046549390" description="Phosphate-binding protein" evidence="6">
    <location>
        <begin position="22"/>
        <end position="372"/>
    </location>
</feature>
<keyword evidence="9" id="KW-1185">Reference proteome</keyword>
<dbReference type="PIRSF" id="PIRSF002756">
    <property type="entry name" value="PstS"/>
    <property type="match status" value="1"/>
</dbReference>
<feature type="compositionally biased region" description="Low complexity" evidence="5">
    <location>
        <begin position="34"/>
        <end position="52"/>
    </location>
</feature>
<evidence type="ECO:0000256" key="6">
    <source>
        <dbReference type="SAM" id="SignalP"/>
    </source>
</evidence>
<evidence type="ECO:0000259" key="7">
    <source>
        <dbReference type="Pfam" id="PF12849"/>
    </source>
</evidence>
<dbReference type="PANTHER" id="PTHR42996:SF1">
    <property type="entry name" value="PHOSPHATE-BINDING PROTEIN PSTS"/>
    <property type="match status" value="1"/>
</dbReference>
<evidence type="ECO:0000256" key="5">
    <source>
        <dbReference type="SAM" id="MobiDB-lite"/>
    </source>
</evidence>
<feature type="domain" description="PBP" evidence="7">
    <location>
        <begin position="43"/>
        <end position="338"/>
    </location>
</feature>
<comment type="caution">
    <text evidence="8">The sequence shown here is derived from an EMBL/GenBank/DDBJ whole genome shotgun (WGS) entry which is preliminary data.</text>
</comment>
<organism evidence="8 9">
    <name type="scientific">Trueperella abortisuis</name>
    <dbReference type="NCBI Taxonomy" id="445930"/>
    <lineage>
        <taxon>Bacteria</taxon>
        <taxon>Bacillati</taxon>
        <taxon>Actinomycetota</taxon>
        <taxon>Actinomycetes</taxon>
        <taxon>Actinomycetales</taxon>
        <taxon>Actinomycetaceae</taxon>
        <taxon>Trueperella</taxon>
    </lineage>
</organism>
<keyword evidence="2 4" id="KW-0813">Transport</keyword>
<evidence type="ECO:0000313" key="8">
    <source>
        <dbReference type="EMBL" id="MDP9833256.1"/>
    </source>
</evidence>
<evidence type="ECO:0000256" key="3">
    <source>
        <dbReference type="ARBA" id="ARBA00022592"/>
    </source>
</evidence>
<sequence length="372" mass="38377">MKIARHRAAAGLALSLSLVLAACSSGAGNGESTGPGAASTSGTQSSGSLSGTINGSGASSQVNAQQAWRDNFTAATGAVVNYDATGSGTGREQFLAGKVDYAGTDSALKEDEVAAATERCGGESPIEVPLYISPIAIAFNLDGIDSVNMSADVIAKIFKQEITNWNDPAIAKLNDGVKLPDMPIIPVNRADDSGTSKNFQQYLVESSGEWDYKPEDTWPITGTQSAEKTSGVVNLVSSTPGAITYADASQIGDLGTVAVEVAGDFLAYSPEAAAAIVDNSAPAPDATDRILTVDLKRDGSVKGAYPVVLVSYLVACTHYDNADTASVVKEYFTYMASQDGQKIAAEANGGNAPISDTLRKQVMAAVDQIKTN</sequence>
<dbReference type="CDD" id="cd13565">
    <property type="entry name" value="PBP2_PstS"/>
    <property type="match status" value="1"/>
</dbReference>
<protein>
    <recommendedName>
        <fullName evidence="4">Phosphate-binding protein</fullName>
    </recommendedName>
</protein>
<name>A0ABT9PKK4_9ACTO</name>
<reference evidence="8 9" key="1">
    <citation type="submission" date="2023-07" db="EMBL/GenBank/DDBJ databases">
        <title>Sequencing the genomes of 1000 actinobacteria strains.</title>
        <authorList>
            <person name="Klenk H.-P."/>
        </authorList>
    </citation>
    <scope>NUCLEOTIDE SEQUENCE [LARGE SCALE GENOMIC DNA]</scope>
    <source>
        <strain evidence="8 9">DSM 19515</strain>
    </source>
</reference>
<evidence type="ECO:0000256" key="4">
    <source>
        <dbReference type="PIRNR" id="PIRNR002756"/>
    </source>
</evidence>
<gene>
    <name evidence="8" type="ORF">J2S45_001935</name>
</gene>
<dbReference type="InterPro" id="IPR050962">
    <property type="entry name" value="Phosphate-bind_PstS"/>
</dbReference>
<dbReference type="InterPro" id="IPR005673">
    <property type="entry name" value="ABC_phos-bd_PstS"/>
</dbReference>
<dbReference type="Pfam" id="PF12849">
    <property type="entry name" value="PBP_like_2"/>
    <property type="match status" value="1"/>
</dbReference>
<dbReference type="SUPFAM" id="SSF53850">
    <property type="entry name" value="Periplasmic binding protein-like II"/>
    <property type="match status" value="1"/>
</dbReference>